<dbReference type="EC" id="2.1.1.166" evidence="6 11"/>
<evidence type="ECO:0000256" key="10">
    <source>
        <dbReference type="ARBA" id="ARBA00048970"/>
    </source>
</evidence>
<feature type="binding site" evidence="11">
    <location>
        <position position="87"/>
    </location>
    <ligand>
        <name>S-adenosyl-L-methionine</name>
        <dbReference type="ChEBI" id="CHEBI:59789"/>
    </ligand>
</feature>
<evidence type="ECO:0000256" key="12">
    <source>
        <dbReference type="PIRSR" id="PIRSR005461-1"/>
    </source>
</evidence>
<feature type="binding site" evidence="11">
    <location>
        <position position="69"/>
    </location>
    <ligand>
        <name>S-adenosyl-L-methionine</name>
        <dbReference type="ChEBI" id="CHEBI:59789"/>
    </ligand>
</feature>
<dbReference type="Pfam" id="PF01728">
    <property type="entry name" value="FtsJ"/>
    <property type="match status" value="1"/>
</dbReference>
<evidence type="ECO:0000313" key="14">
    <source>
        <dbReference type="EMBL" id="OGL45254.1"/>
    </source>
</evidence>
<dbReference type="AlphaFoldDB" id="A0A1F7RW70"/>
<evidence type="ECO:0000256" key="1">
    <source>
        <dbReference type="ARBA" id="ARBA00022552"/>
    </source>
</evidence>
<dbReference type="PANTHER" id="PTHR10920">
    <property type="entry name" value="RIBOSOMAL RNA METHYLTRANSFERASE"/>
    <property type="match status" value="1"/>
</dbReference>
<dbReference type="GO" id="GO:0005737">
    <property type="term" value="C:cytoplasm"/>
    <property type="evidence" value="ECO:0007669"/>
    <property type="project" value="UniProtKB-SubCell"/>
</dbReference>
<name>A0A1F7RW70_9BACT</name>
<evidence type="ECO:0000313" key="15">
    <source>
        <dbReference type="Proteomes" id="UP000178435"/>
    </source>
</evidence>
<keyword evidence="1 11" id="KW-0698">rRNA processing</keyword>
<dbReference type="EMBL" id="MGDF01000101">
    <property type="protein sequence ID" value="OGL45254.1"/>
    <property type="molecule type" value="Genomic_DNA"/>
</dbReference>
<evidence type="ECO:0000256" key="6">
    <source>
        <dbReference type="ARBA" id="ARBA00038861"/>
    </source>
</evidence>
<dbReference type="InterPro" id="IPR029063">
    <property type="entry name" value="SAM-dependent_MTases_sf"/>
</dbReference>
<dbReference type="InterPro" id="IPR002877">
    <property type="entry name" value="RNA_MeTrfase_FtsJ_dom"/>
</dbReference>
<comment type="catalytic activity">
    <reaction evidence="10 11">
        <text>uridine(2552) in 23S rRNA + S-adenosyl-L-methionine = 2'-O-methyluridine(2552) in 23S rRNA + S-adenosyl-L-homocysteine + H(+)</text>
        <dbReference type="Rhea" id="RHEA:42720"/>
        <dbReference type="Rhea" id="RHEA-COMP:10202"/>
        <dbReference type="Rhea" id="RHEA-COMP:10203"/>
        <dbReference type="ChEBI" id="CHEBI:15378"/>
        <dbReference type="ChEBI" id="CHEBI:57856"/>
        <dbReference type="ChEBI" id="CHEBI:59789"/>
        <dbReference type="ChEBI" id="CHEBI:65315"/>
        <dbReference type="ChEBI" id="CHEBI:74478"/>
        <dbReference type="EC" id="2.1.1.166"/>
    </reaction>
</comment>
<dbReference type="InterPro" id="IPR015507">
    <property type="entry name" value="rRNA-MeTfrase_E"/>
</dbReference>
<keyword evidence="2 11" id="KW-0489">Methyltransferase</keyword>
<evidence type="ECO:0000256" key="7">
    <source>
        <dbReference type="ARBA" id="ARBA00041129"/>
    </source>
</evidence>
<dbReference type="PANTHER" id="PTHR10920:SF18">
    <property type="entry name" value="RRNA METHYLTRANSFERASE 2, MITOCHONDRIAL"/>
    <property type="match status" value="1"/>
</dbReference>
<evidence type="ECO:0000256" key="8">
    <source>
        <dbReference type="ARBA" id="ARBA00041995"/>
    </source>
</evidence>
<feature type="binding site" evidence="11">
    <location>
        <position position="51"/>
    </location>
    <ligand>
        <name>S-adenosyl-L-methionine</name>
        <dbReference type="ChEBI" id="CHEBI:59789"/>
    </ligand>
</feature>
<evidence type="ECO:0000259" key="13">
    <source>
        <dbReference type="Pfam" id="PF01728"/>
    </source>
</evidence>
<keyword evidence="3 11" id="KW-0808">Transferase</keyword>
<evidence type="ECO:0000256" key="4">
    <source>
        <dbReference type="ARBA" id="ARBA00022691"/>
    </source>
</evidence>
<feature type="domain" description="Ribosomal RNA methyltransferase FtsJ" evidence="13">
    <location>
        <begin position="17"/>
        <end position="194"/>
    </location>
</feature>
<feature type="binding site" evidence="11">
    <location>
        <position position="49"/>
    </location>
    <ligand>
        <name>S-adenosyl-L-methionine</name>
        <dbReference type="ChEBI" id="CHEBI:59789"/>
    </ligand>
</feature>
<evidence type="ECO:0000256" key="5">
    <source>
        <dbReference type="ARBA" id="ARBA00037569"/>
    </source>
</evidence>
<evidence type="ECO:0000256" key="2">
    <source>
        <dbReference type="ARBA" id="ARBA00022603"/>
    </source>
</evidence>
<gene>
    <name evidence="11" type="primary">rlmE</name>
    <name evidence="11" type="synonym">ftsJ</name>
    <name evidence="11" type="synonym">rrmJ</name>
    <name evidence="14" type="ORF">A2149_09620</name>
</gene>
<accession>A0A1F7RW70</accession>
<keyword evidence="11" id="KW-0963">Cytoplasm</keyword>
<protein>
    <recommendedName>
        <fullName evidence="7 11">Ribosomal RNA large subunit methyltransferase E</fullName>
        <ecNumber evidence="6 11">2.1.1.166</ecNumber>
    </recommendedName>
    <alternativeName>
        <fullName evidence="9 11">23S rRNA Um2552 methyltransferase</fullName>
    </alternativeName>
    <alternativeName>
        <fullName evidence="8 11">rRNA (uridine-2'-O-)-methyltransferase</fullName>
    </alternativeName>
</protein>
<evidence type="ECO:0000256" key="3">
    <source>
        <dbReference type="ARBA" id="ARBA00022679"/>
    </source>
</evidence>
<feature type="active site" description="Proton acceptor" evidence="11 12">
    <location>
        <position position="151"/>
    </location>
</feature>
<comment type="subcellular location">
    <subcellularLocation>
        <location evidence="11">Cytoplasm</location>
    </subcellularLocation>
</comment>
<comment type="similarity">
    <text evidence="11">Belongs to the class I-like SAM-binding methyltransferase superfamily. RNA methyltransferase RlmE family.</text>
</comment>
<evidence type="ECO:0000256" key="9">
    <source>
        <dbReference type="ARBA" id="ARBA00042745"/>
    </source>
</evidence>
<evidence type="ECO:0000256" key="11">
    <source>
        <dbReference type="HAMAP-Rule" id="MF_01547"/>
    </source>
</evidence>
<comment type="caution">
    <text evidence="14">The sequence shown here is derived from an EMBL/GenBank/DDBJ whole genome shotgun (WGS) entry which is preliminary data.</text>
</comment>
<organism evidence="14 15">
    <name type="scientific">Candidatus Schekmanbacteria bacterium RBG_16_38_11</name>
    <dbReference type="NCBI Taxonomy" id="1817880"/>
    <lineage>
        <taxon>Bacteria</taxon>
        <taxon>Candidatus Schekmaniibacteriota</taxon>
    </lineage>
</organism>
<dbReference type="GO" id="GO:0008650">
    <property type="term" value="F:rRNA (uridine-2'-O-)-methyltransferase activity"/>
    <property type="evidence" value="ECO:0007669"/>
    <property type="project" value="UniProtKB-UniRule"/>
</dbReference>
<dbReference type="InterPro" id="IPR050082">
    <property type="entry name" value="RNA_methyltr_RlmE"/>
</dbReference>
<reference evidence="14 15" key="1">
    <citation type="journal article" date="2016" name="Nat. Commun.">
        <title>Thousands of microbial genomes shed light on interconnected biogeochemical processes in an aquifer system.</title>
        <authorList>
            <person name="Anantharaman K."/>
            <person name="Brown C.T."/>
            <person name="Hug L.A."/>
            <person name="Sharon I."/>
            <person name="Castelle C.J."/>
            <person name="Probst A.J."/>
            <person name="Thomas B.C."/>
            <person name="Singh A."/>
            <person name="Wilkins M.J."/>
            <person name="Karaoz U."/>
            <person name="Brodie E.L."/>
            <person name="Williams K.H."/>
            <person name="Hubbard S.S."/>
            <person name="Banfield J.F."/>
        </authorList>
    </citation>
    <scope>NUCLEOTIDE SEQUENCE [LARGE SCALE GENOMIC DNA]</scope>
</reference>
<proteinExistence type="inferred from homology"/>
<comment type="function">
    <text evidence="5 11">Specifically methylates the uridine in position 2552 of 23S rRNA at the 2'-O position of the ribose in the fully assembled 50S ribosomal subunit.</text>
</comment>
<keyword evidence="4 11" id="KW-0949">S-adenosyl-L-methionine</keyword>
<dbReference type="Proteomes" id="UP000178435">
    <property type="component" value="Unassembled WGS sequence"/>
</dbReference>
<dbReference type="PIRSF" id="PIRSF005461">
    <property type="entry name" value="23S_rRNA_mtase"/>
    <property type="match status" value="1"/>
</dbReference>
<dbReference type="SUPFAM" id="SSF53335">
    <property type="entry name" value="S-adenosyl-L-methionine-dependent methyltransferases"/>
    <property type="match status" value="1"/>
</dbReference>
<dbReference type="Gene3D" id="3.40.50.150">
    <property type="entry name" value="Vaccinia Virus protein VP39"/>
    <property type="match status" value="1"/>
</dbReference>
<sequence length="208" mass="23448">MYNPKDSYWRRAKKEGYRSRASYKLIELNEKFKLIKQGDRVFDIGCAPGGWMQVALEIVGNREFVYGVDIEEIKSFNKPNAIFIRADISKSEERESILKKIGEKVDVVISDIAPHTTGVKISDQANSLALSREAFYFSKLLLKEGGNFLVKVFQSGDVPDFLKEIKTSFREAQTTKPEATRKGSAEVYIVGKGYKGSVSVSKCQSIRD</sequence>
<dbReference type="HAMAP" id="MF_01547">
    <property type="entry name" value="RNA_methyltr_E"/>
    <property type="match status" value="1"/>
</dbReference>
<feature type="binding site" evidence="11">
    <location>
        <position position="111"/>
    </location>
    <ligand>
        <name>S-adenosyl-L-methionine</name>
        <dbReference type="ChEBI" id="CHEBI:59789"/>
    </ligand>
</feature>